<dbReference type="AlphaFoldDB" id="A0AAD6PLZ3"/>
<dbReference type="Proteomes" id="UP001162972">
    <property type="component" value="Chromosome 18"/>
</dbReference>
<keyword evidence="2" id="KW-1185">Reference proteome</keyword>
<proteinExistence type="predicted"/>
<organism evidence="1 2">
    <name type="scientific">Salix udensis</name>
    <dbReference type="NCBI Taxonomy" id="889485"/>
    <lineage>
        <taxon>Eukaryota</taxon>
        <taxon>Viridiplantae</taxon>
        <taxon>Streptophyta</taxon>
        <taxon>Embryophyta</taxon>
        <taxon>Tracheophyta</taxon>
        <taxon>Spermatophyta</taxon>
        <taxon>Magnoliopsida</taxon>
        <taxon>eudicotyledons</taxon>
        <taxon>Gunneridae</taxon>
        <taxon>Pentapetalae</taxon>
        <taxon>rosids</taxon>
        <taxon>fabids</taxon>
        <taxon>Malpighiales</taxon>
        <taxon>Salicaceae</taxon>
        <taxon>Saliceae</taxon>
        <taxon>Salix</taxon>
    </lineage>
</organism>
<comment type="caution">
    <text evidence="1">The sequence shown here is derived from an EMBL/GenBank/DDBJ whole genome shotgun (WGS) entry which is preliminary data.</text>
</comment>
<evidence type="ECO:0000313" key="2">
    <source>
        <dbReference type="Proteomes" id="UP001162972"/>
    </source>
</evidence>
<sequence length="125" mass="14029">MVEDGTNDEAMEDASMDYFASDGKLGYGSKFFKSFYPTFVKDIKVAQVITIVPHAPPSQNQSGFEGNQPMLGNPEPLYIVGRKWRDLFSSNQNSIECPKLFHCSKTRKAQSCTFLDEDLDSNCDL</sequence>
<accession>A0AAD6PLZ3</accession>
<protein>
    <submittedName>
        <fullName evidence="1">Uncharacterized protein</fullName>
    </submittedName>
</protein>
<evidence type="ECO:0000313" key="1">
    <source>
        <dbReference type="EMBL" id="KAJ6435147.1"/>
    </source>
</evidence>
<name>A0AAD6PLZ3_9ROSI</name>
<dbReference type="EMBL" id="JAPFFJ010000001">
    <property type="protein sequence ID" value="KAJ6435147.1"/>
    <property type="molecule type" value="Genomic_DNA"/>
</dbReference>
<reference evidence="1 2" key="1">
    <citation type="journal article" date="2023" name="Int. J. Mol. Sci.">
        <title>De Novo Assembly and Annotation of 11 Diverse Shrub Willow (Salix) Genomes Reveals Novel Gene Organization in Sex-Linked Regions.</title>
        <authorList>
            <person name="Hyden B."/>
            <person name="Feng K."/>
            <person name="Yates T.B."/>
            <person name="Jawdy S."/>
            <person name="Cereghino C."/>
            <person name="Smart L.B."/>
            <person name="Muchero W."/>
        </authorList>
    </citation>
    <scope>NUCLEOTIDE SEQUENCE [LARGE SCALE GENOMIC DNA]</scope>
    <source>
        <tissue evidence="1">Shoot tip</tissue>
    </source>
</reference>
<gene>
    <name evidence="1" type="ORF">OIU84_000382</name>
</gene>